<evidence type="ECO:0000313" key="4">
    <source>
        <dbReference type="EMBL" id="RHZ66469.1"/>
    </source>
</evidence>
<dbReference type="Gene3D" id="3.50.50.60">
    <property type="entry name" value="FAD/NAD(P)-binding domain"/>
    <property type="match status" value="2"/>
</dbReference>
<name>A0A397HTD9_ASPTH</name>
<proteinExistence type="predicted"/>
<protein>
    <recommendedName>
        <fullName evidence="3">FAD-dependent oxidoreductase 2 FAD-binding domain-containing protein</fullName>
    </recommendedName>
</protein>
<evidence type="ECO:0000256" key="1">
    <source>
        <dbReference type="ARBA" id="ARBA00022630"/>
    </source>
</evidence>
<dbReference type="AlphaFoldDB" id="A0A397HTD9"/>
<dbReference type="InterPro" id="IPR036188">
    <property type="entry name" value="FAD/NAD-bd_sf"/>
</dbReference>
<dbReference type="InterPro" id="IPR003953">
    <property type="entry name" value="FAD-dep_OxRdtase_2_FAD-bd"/>
</dbReference>
<dbReference type="PIRSF" id="PIRSF036654">
    <property type="entry name" value="UCP036654"/>
    <property type="match status" value="1"/>
</dbReference>
<organism evidence="4 5">
    <name type="scientific">Aspergillus thermomutatus</name>
    <name type="common">Neosartorya pseudofischeri</name>
    <dbReference type="NCBI Taxonomy" id="41047"/>
    <lineage>
        <taxon>Eukaryota</taxon>
        <taxon>Fungi</taxon>
        <taxon>Dikarya</taxon>
        <taxon>Ascomycota</taxon>
        <taxon>Pezizomycotina</taxon>
        <taxon>Eurotiomycetes</taxon>
        <taxon>Eurotiomycetidae</taxon>
        <taxon>Eurotiales</taxon>
        <taxon>Aspergillaceae</taxon>
        <taxon>Aspergillus</taxon>
        <taxon>Aspergillus subgen. Fumigati</taxon>
    </lineage>
</organism>
<evidence type="ECO:0000259" key="3">
    <source>
        <dbReference type="Pfam" id="PF00890"/>
    </source>
</evidence>
<keyword evidence="1" id="KW-0285">Flavoprotein</keyword>
<dbReference type="PANTHER" id="PTHR43260:SF1">
    <property type="entry name" value="KSDD-LIKE STEROID DEHYDROGENASE RV0785"/>
    <property type="match status" value="1"/>
</dbReference>
<dbReference type="GO" id="GO:0016627">
    <property type="term" value="F:oxidoreductase activity, acting on the CH-CH group of donors"/>
    <property type="evidence" value="ECO:0007669"/>
    <property type="project" value="InterPro"/>
</dbReference>
<accession>A0A397HTD9</accession>
<sequence>MTTNDHPVIIVGAGLAGLVAAYELSNRNIRSIIVDQENQANLGGQAFWSLGGIFCVNSSNQRRLGIRDSRELAMEDWLNSAGFDRETDHWPRKWAEAFVNFATDHMESYLGALGVRFTSVGWAERGSGQAGGHGNSVPRFHITWGTGPAIVEAFAGPVKEAAKKGLVEFRFRHQVDEIIVDAETGAAVGVRGQVLEPTDVERGVASSRNSVDTFELRGAAVLVSSGGIGGNLDLVKKHWPVDRLGPKVPQSFVLGVPAHVDGRMIEISQKAGASLINSDRMWHYTEGLTNWNPIWPKHGIRVIPGPSSLWLDATGKRLPPFLYPGCDTLATLRHICSTGYDYTWFVLNKSIIAREFALSGSEQNPDITGKSILLLLKRIFGSNGTGPVQAFMKNGEDFIVEASLNELLERMDHLGQKHGGPPLDIDQVKREIELRDAQVENSYTKDAQLMLIQNARNFWPDKFTRVVKPHRLLDQSYGPLIAVRMNLLTRKTLGGLETDLSANVLRQDGTRFTNLYAAGEVAGFGGGGVHGYNSLEGTFLGGCIFSGRTAGIAIAEDLARAPTRQSL</sequence>
<dbReference type="SUPFAM" id="SSF51905">
    <property type="entry name" value="FAD/NAD(P)-binding domain"/>
    <property type="match status" value="1"/>
</dbReference>
<gene>
    <name evidence="4" type="ORF">CDV56_102021</name>
</gene>
<comment type="caution">
    <text evidence="4">The sequence shown here is derived from an EMBL/GenBank/DDBJ whole genome shotgun (WGS) entry which is preliminary data.</text>
</comment>
<dbReference type="PANTHER" id="PTHR43260">
    <property type="entry name" value="3-KETOSTEROID-DELTA-1-DEHYDROGENASE"/>
    <property type="match status" value="1"/>
</dbReference>
<dbReference type="GeneID" id="38123995"/>
<keyword evidence="5" id="KW-1185">Reference proteome</keyword>
<dbReference type="InterPro" id="IPR014614">
    <property type="entry name" value="KsdD_DH"/>
</dbReference>
<keyword evidence="2" id="KW-0560">Oxidoreductase</keyword>
<dbReference type="EMBL" id="NKHU02000011">
    <property type="protein sequence ID" value="RHZ66469.1"/>
    <property type="molecule type" value="Genomic_DNA"/>
</dbReference>
<dbReference type="Pfam" id="PF00890">
    <property type="entry name" value="FAD_binding_2"/>
    <property type="match status" value="1"/>
</dbReference>
<evidence type="ECO:0000313" key="5">
    <source>
        <dbReference type="Proteomes" id="UP000215305"/>
    </source>
</evidence>
<dbReference type="STRING" id="41047.A0A397HTD9"/>
<dbReference type="OrthoDB" id="3345469at2759"/>
<reference evidence="4" key="1">
    <citation type="submission" date="2018-08" db="EMBL/GenBank/DDBJ databases">
        <title>Draft genome sequence of azole-resistant Aspergillus thermomutatus (Neosartorya pseudofischeri) strain HMR AF 39, isolated from a human nasal aspirate.</title>
        <authorList>
            <person name="Parent-Michaud M."/>
            <person name="Dufresne P.J."/>
            <person name="Fournier E."/>
            <person name="Martineau C."/>
            <person name="Moreira S."/>
            <person name="Perkins V."/>
            <person name="De Repentigny L."/>
            <person name="Dufresne S.F."/>
        </authorList>
    </citation>
    <scope>NUCLEOTIDE SEQUENCE [LARGE SCALE GENOMIC DNA]</scope>
    <source>
        <strain evidence="4">HMR AF 39</strain>
    </source>
</reference>
<evidence type="ECO:0000256" key="2">
    <source>
        <dbReference type="ARBA" id="ARBA00023002"/>
    </source>
</evidence>
<dbReference type="Proteomes" id="UP000215305">
    <property type="component" value="Unassembled WGS sequence"/>
</dbReference>
<dbReference type="VEuPathDB" id="FungiDB:CDV56_102021"/>
<dbReference type="NCBIfam" id="NF009472">
    <property type="entry name" value="PRK12834.1"/>
    <property type="match status" value="1"/>
</dbReference>
<dbReference type="RefSeq" id="XP_026618247.1">
    <property type="nucleotide sequence ID" value="XM_026755640.1"/>
</dbReference>
<feature type="domain" description="FAD-dependent oxidoreductase 2 FAD-binding" evidence="3">
    <location>
        <begin position="8"/>
        <end position="540"/>
    </location>
</feature>